<dbReference type="STRING" id="46503.ERS852463_00056"/>
<comment type="subcellular location">
    <subcellularLocation>
        <location evidence="1">Cell outer membrane</location>
    </subcellularLocation>
</comment>
<evidence type="ECO:0000256" key="1">
    <source>
        <dbReference type="ARBA" id="ARBA00004442"/>
    </source>
</evidence>
<comment type="caution">
    <text evidence="8">The sequence shown here is derived from an EMBL/GenBank/DDBJ whole genome shotgun (WGS) entry which is preliminary data.</text>
</comment>
<dbReference type="InterPro" id="IPR051906">
    <property type="entry name" value="TolC-like"/>
</dbReference>
<dbReference type="Gene3D" id="1.20.1600.10">
    <property type="entry name" value="Outer membrane efflux proteins (OEP)"/>
    <property type="match status" value="1"/>
</dbReference>
<comment type="similarity">
    <text evidence="2">Belongs to the outer membrane factor (OMF) (TC 1.B.17) family.</text>
</comment>
<accession>A0A3E4ZQP1</accession>
<evidence type="ECO:0000256" key="5">
    <source>
        <dbReference type="ARBA" id="ARBA00022692"/>
    </source>
</evidence>
<dbReference type="GO" id="GO:1990281">
    <property type="term" value="C:efflux pump complex"/>
    <property type="evidence" value="ECO:0007669"/>
    <property type="project" value="TreeGrafter"/>
</dbReference>
<evidence type="ECO:0000256" key="6">
    <source>
        <dbReference type="ARBA" id="ARBA00023136"/>
    </source>
</evidence>
<evidence type="ECO:0000256" key="3">
    <source>
        <dbReference type="ARBA" id="ARBA00022448"/>
    </source>
</evidence>
<dbReference type="EMBL" id="QSII01000009">
    <property type="protein sequence ID" value="RHC85964.1"/>
    <property type="molecule type" value="Genomic_DNA"/>
</dbReference>
<dbReference type="PANTHER" id="PTHR30026">
    <property type="entry name" value="OUTER MEMBRANE PROTEIN TOLC"/>
    <property type="match status" value="1"/>
</dbReference>
<keyword evidence="3" id="KW-0813">Transport</keyword>
<name>A0A3E4ZQP1_9BACT</name>
<evidence type="ECO:0000256" key="7">
    <source>
        <dbReference type="ARBA" id="ARBA00023237"/>
    </source>
</evidence>
<organism evidence="8 9">
    <name type="scientific">Parabacteroides merdae</name>
    <dbReference type="NCBI Taxonomy" id="46503"/>
    <lineage>
        <taxon>Bacteria</taxon>
        <taxon>Pseudomonadati</taxon>
        <taxon>Bacteroidota</taxon>
        <taxon>Bacteroidia</taxon>
        <taxon>Bacteroidales</taxon>
        <taxon>Tannerellaceae</taxon>
        <taxon>Parabacteroides</taxon>
    </lineage>
</organism>
<dbReference type="InterPro" id="IPR003423">
    <property type="entry name" value="OMP_efflux"/>
</dbReference>
<evidence type="ECO:0000313" key="9">
    <source>
        <dbReference type="Proteomes" id="UP000286260"/>
    </source>
</evidence>
<sequence>MICNFTHFSIALLWFLPAFSSAQTEPMDLSLEQSLTLLRSENKSLRIAGKEVELAKNEHQKLNAFWYPTISAAGAYVHMSNPIEVRQSLNQFTDPAKEYVHSILPNDQFISSLLDKIGQNTLTLPLISQNVTSIDANLTWPIFTGGKRIYAGKIGKKLVSVAEVNREQVSANQQALLIESYFGLRLGQRVVEVKTETYNSLKIHYDQALKLEQQGMINRAERLVAQVSMEEAKRELESARKDLEVASQALKSLINIGEEQVIRTTTSLFINESIPSANYFKEMIPFNNYLVNQLKLQENIAGDQLKIGRSGYLPNIALIGKQTLYADGVDKYLMPRTMIGVGFTWNIFDGLDREKRIRQARLTSQSLAIGKEKAVTDLQVGVDKFYSQMQNAMDNVKALNTTLEMSNELVRIREKSFKEGMATSSDVVDAEVVLSKVKTAFLLAYYQYDVALANLLSICGIPEAFHQYRMDGKTEIL</sequence>
<dbReference type="Pfam" id="PF02321">
    <property type="entry name" value="OEP"/>
    <property type="match status" value="2"/>
</dbReference>
<evidence type="ECO:0000256" key="4">
    <source>
        <dbReference type="ARBA" id="ARBA00022452"/>
    </source>
</evidence>
<evidence type="ECO:0000256" key="2">
    <source>
        <dbReference type="ARBA" id="ARBA00007613"/>
    </source>
</evidence>
<keyword evidence="5" id="KW-0812">Transmembrane</keyword>
<gene>
    <name evidence="8" type="ORF">DW828_08385</name>
</gene>
<keyword evidence="6" id="KW-0472">Membrane</keyword>
<dbReference type="AlphaFoldDB" id="A0A3E4ZQP1"/>
<dbReference type="PANTHER" id="PTHR30026:SF5">
    <property type="entry name" value="ABC-TYPE EFFLUX SYSTEM SECRETIN COMPONENT"/>
    <property type="match status" value="1"/>
</dbReference>
<dbReference type="RefSeq" id="WP_046451404.1">
    <property type="nucleotide sequence ID" value="NZ_BAABZJ010000001.1"/>
</dbReference>
<dbReference type="GO" id="GO:0015288">
    <property type="term" value="F:porin activity"/>
    <property type="evidence" value="ECO:0007669"/>
    <property type="project" value="TreeGrafter"/>
</dbReference>
<dbReference type="Proteomes" id="UP000286260">
    <property type="component" value="Unassembled WGS sequence"/>
</dbReference>
<keyword evidence="7" id="KW-0998">Cell outer membrane</keyword>
<dbReference type="GO" id="GO:0009279">
    <property type="term" value="C:cell outer membrane"/>
    <property type="evidence" value="ECO:0007669"/>
    <property type="project" value="UniProtKB-SubCell"/>
</dbReference>
<dbReference type="SUPFAM" id="SSF56954">
    <property type="entry name" value="Outer membrane efflux proteins (OEP)"/>
    <property type="match status" value="1"/>
</dbReference>
<evidence type="ECO:0000313" key="8">
    <source>
        <dbReference type="EMBL" id="RHC85964.1"/>
    </source>
</evidence>
<proteinExistence type="inferred from homology"/>
<reference evidence="8 9" key="1">
    <citation type="submission" date="2018-08" db="EMBL/GenBank/DDBJ databases">
        <title>A genome reference for cultivated species of the human gut microbiota.</title>
        <authorList>
            <person name="Zou Y."/>
            <person name="Xue W."/>
            <person name="Luo G."/>
        </authorList>
    </citation>
    <scope>NUCLEOTIDE SEQUENCE [LARGE SCALE GENOMIC DNA]</scope>
    <source>
        <strain evidence="8 9">AM34-17</strain>
    </source>
</reference>
<dbReference type="GO" id="GO:0015562">
    <property type="term" value="F:efflux transmembrane transporter activity"/>
    <property type="evidence" value="ECO:0007669"/>
    <property type="project" value="InterPro"/>
</dbReference>
<protein>
    <submittedName>
        <fullName evidence="8">TolC family protein</fullName>
    </submittedName>
</protein>
<keyword evidence="4" id="KW-1134">Transmembrane beta strand</keyword>